<dbReference type="EMBL" id="CEKZ01000003">
    <property type="protein sequence ID" value="CEQ03198.1"/>
    <property type="molecule type" value="Genomic_DNA"/>
</dbReference>
<proteinExistence type="predicted"/>
<organism evidence="1 2">
    <name type="scientific">Paraclostridium sordellii</name>
    <name type="common">Clostridium sordellii</name>
    <dbReference type="NCBI Taxonomy" id="1505"/>
    <lineage>
        <taxon>Bacteria</taxon>
        <taxon>Bacillati</taxon>
        <taxon>Bacillota</taxon>
        <taxon>Clostridia</taxon>
        <taxon>Peptostreptococcales</taxon>
        <taxon>Peptostreptococcaceae</taxon>
        <taxon>Paraclostridium</taxon>
    </lineage>
</organism>
<evidence type="ECO:0000313" key="2">
    <source>
        <dbReference type="Proteomes" id="UP000049127"/>
    </source>
</evidence>
<dbReference type="RefSeq" id="WP_055341626.1">
    <property type="nucleotide sequence ID" value="NZ_CDNI01000003.1"/>
</dbReference>
<protein>
    <submittedName>
        <fullName evidence="1">Antirepressor protein</fullName>
    </submittedName>
</protein>
<dbReference type="OrthoDB" id="9812611at2"/>
<evidence type="ECO:0000313" key="1">
    <source>
        <dbReference type="EMBL" id="CEQ03198.1"/>
    </source>
</evidence>
<accession>A0A0C7R1Y3</accession>
<gene>
    <name evidence="1" type="ORF">R28058_09311</name>
</gene>
<dbReference type="AlphaFoldDB" id="A0A0C7R1Y3"/>
<sequence length="133" mass="15662">MNTNLKKSKIVLKGKKTPKINEVFENGKIRSQDYCIESTYKAEENNKSYREIQVTKKACEFIANKSNEEKGIIPTNKYMKKFDRIENELYGGILTVKNLEERIQNIVTKEIDRLRKEHSEYIKSLSTEKRRIA</sequence>
<dbReference type="Proteomes" id="UP000049127">
    <property type="component" value="Unassembled WGS sequence"/>
</dbReference>
<reference evidence="1 2" key="1">
    <citation type="submission" date="2015-01" db="EMBL/GenBank/DDBJ databases">
        <authorList>
            <person name="Aslett A.Martin."/>
            <person name="De Silva Nishadi"/>
        </authorList>
    </citation>
    <scope>NUCLEOTIDE SEQUENCE [LARGE SCALE GENOMIC DNA]</scope>
    <source>
        <strain evidence="1 2">R28058</strain>
    </source>
</reference>
<name>A0A0C7R1Y3_PARSO</name>